<dbReference type="PATRIC" id="fig|1284240.4.peg.5266"/>
<name>M2Z326_9PSEU</name>
<protein>
    <submittedName>
        <fullName evidence="2">Uncharacterized protein</fullName>
    </submittedName>
</protein>
<gene>
    <name evidence="2" type="ORF">H074_25912</name>
</gene>
<feature type="region of interest" description="Disordered" evidence="1">
    <location>
        <begin position="16"/>
        <end position="40"/>
    </location>
</feature>
<dbReference type="EMBL" id="AOHO01000068">
    <property type="protein sequence ID" value="EME55009.1"/>
    <property type="molecule type" value="Genomic_DNA"/>
</dbReference>
<sequence>MTGFLLLVLEANRQPNEAGVRASTTNRDGDTSPMPVAPKGDVLDTRPLVLQPDIVTSLVVCMKTDATTLLIMVGGVA</sequence>
<evidence type="ECO:0000313" key="2">
    <source>
        <dbReference type="EMBL" id="EME55009.1"/>
    </source>
</evidence>
<organism evidence="2 3">
    <name type="scientific">Amycolatopsis decaplanina DSM 44594</name>
    <dbReference type="NCBI Taxonomy" id="1284240"/>
    <lineage>
        <taxon>Bacteria</taxon>
        <taxon>Bacillati</taxon>
        <taxon>Actinomycetota</taxon>
        <taxon>Actinomycetes</taxon>
        <taxon>Pseudonocardiales</taxon>
        <taxon>Pseudonocardiaceae</taxon>
        <taxon>Amycolatopsis</taxon>
    </lineage>
</organism>
<comment type="caution">
    <text evidence="2">The sequence shown here is derived from an EMBL/GenBank/DDBJ whole genome shotgun (WGS) entry which is preliminary data.</text>
</comment>
<accession>M2Z326</accession>
<evidence type="ECO:0000256" key="1">
    <source>
        <dbReference type="SAM" id="MobiDB-lite"/>
    </source>
</evidence>
<evidence type="ECO:0000313" key="3">
    <source>
        <dbReference type="Proteomes" id="UP000054226"/>
    </source>
</evidence>
<reference evidence="2 3" key="1">
    <citation type="journal article" date="2013" name="Genome Announc.">
        <title>Draft Genome Sequence of Amycolatopsis decaplanina Strain DSM 44594T.</title>
        <authorList>
            <person name="Kaur N."/>
            <person name="Kumar S."/>
            <person name="Bala M."/>
            <person name="Raghava G.P."/>
            <person name="Mayilraj S."/>
        </authorList>
    </citation>
    <scope>NUCLEOTIDE SEQUENCE [LARGE SCALE GENOMIC DNA]</scope>
    <source>
        <strain evidence="2 3">DSM 44594</strain>
    </source>
</reference>
<dbReference type="AlphaFoldDB" id="M2Z326"/>
<dbReference type="Proteomes" id="UP000054226">
    <property type="component" value="Unassembled WGS sequence"/>
</dbReference>
<keyword evidence="3" id="KW-1185">Reference proteome</keyword>
<proteinExistence type="predicted"/>